<dbReference type="PROSITE" id="PS51534">
    <property type="entry name" value="SEFIR"/>
    <property type="match status" value="1"/>
</dbReference>
<evidence type="ECO:0000313" key="2">
    <source>
        <dbReference type="Ensembl" id="ENSMAMP00000019224.2"/>
    </source>
</evidence>
<accession>A0A3Q3MDZ2</accession>
<proteinExistence type="predicted"/>
<dbReference type="PANTHER" id="PTHR34257">
    <property type="entry name" value="ADAPTER PROTEIN CIKS"/>
    <property type="match status" value="1"/>
</dbReference>
<dbReference type="InterPro" id="IPR053047">
    <property type="entry name" value="E3_ubiq_ligase_TRAF3IP2"/>
</dbReference>
<evidence type="ECO:0000313" key="3">
    <source>
        <dbReference type="Proteomes" id="UP000261640"/>
    </source>
</evidence>
<reference evidence="2" key="2">
    <citation type="submission" date="2025-09" db="UniProtKB">
        <authorList>
            <consortium name="Ensembl"/>
        </authorList>
    </citation>
    <scope>IDENTIFICATION</scope>
</reference>
<organism evidence="2 3">
    <name type="scientific">Mastacembelus armatus</name>
    <name type="common">zig-zag eel</name>
    <dbReference type="NCBI Taxonomy" id="205130"/>
    <lineage>
        <taxon>Eukaryota</taxon>
        <taxon>Metazoa</taxon>
        <taxon>Chordata</taxon>
        <taxon>Craniata</taxon>
        <taxon>Vertebrata</taxon>
        <taxon>Euteleostomi</taxon>
        <taxon>Actinopterygii</taxon>
        <taxon>Neopterygii</taxon>
        <taxon>Teleostei</taxon>
        <taxon>Neoteleostei</taxon>
        <taxon>Acanthomorphata</taxon>
        <taxon>Anabantaria</taxon>
        <taxon>Synbranchiformes</taxon>
        <taxon>Mastacembelidae</taxon>
        <taxon>Mastacembelus</taxon>
    </lineage>
</organism>
<protein>
    <recommendedName>
        <fullName evidence="1">SEFIR domain-containing protein</fullName>
    </recommendedName>
</protein>
<dbReference type="GeneTree" id="ENSGT00940000170852"/>
<dbReference type="STRING" id="205130.ENSMAMP00000019224"/>
<dbReference type="InParanoid" id="A0A3Q3MDZ2"/>
<dbReference type="Ensembl" id="ENSMAMT00000019724.2">
    <property type="protein sequence ID" value="ENSMAMP00000019224.2"/>
    <property type="gene ID" value="ENSMAMG00000012938.2"/>
</dbReference>
<sequence length="109" mass="12750">MIIIVISPKYYETVTASPVGLEGDERTYNTVYIHKQLQNEFIQNGSKNFRFIPILFPGAKKCHVPNWLQNTHVYVWPRDRDDILRRLMRVEKYNPPPIGELPTIVSIPI</sequence>
<reference evidence="2" key="1">
    <citation type="submission" date="2025-08" db="UniProtKB">
        <authorList>
            <consortium name="Ensembl"/>
        </authorList>
    </citation>
    <scope>IDENTIFICATION</scope>
</reference>
<dbReference type="PANTHER" id="PTHR34257:SF3">
    <property type="entry name" value="ADAPTER PROTEIN CIKS-RELATED"/>
    <property type="match status" value="1"/>
</dbReference>
<dbReference type="Proteomes" id="UP000261640">
    <property type="component" value="Unplaced"/>
</dbReference>
<keyword evidence="3" id="KW-1185">Reference proteome</keyword>
<dbReference type="Pfam" id="PF08357">
    <property type="entry name" value="SEFIR"/>
    <property type="match status" value="1"/>
</dbReference>
<name>A0A3Q3MDZ2_9TELE</name>
<evidence type="ECO:0000259" key="1">
    <source>
        <dbReference type="PROSITE" id="PS51534"/>
    </source>
</evidence>
<dbReference type="GO" id="GO:0043123">
    <property type="term" value="P:positive regulation of canonical NF-kappaB signal transduction"/>
    <property type="evidence" value="ECO:0007669"/>
    <property type="project" value="TreeGrafter"/>
</dbReference>
<dbReference type="InterPro" id="IPR013568">
    <property type="entry name" value="SEFIR_dom"/>
</dbReference>
<feature type="domain" description="SEFIR" evidence="1">
    <location>
        <begin position="1"/>
        <end position="85"/>
    </location>
</feature>
<dbReference type="AlphaFoldDB" id="A0A3Q3MDZ2"/>
<dbReference type="GO" id="GO:0006959">
    <property type="term" value="P:humoral immune response"/>
    <property type="evidence" value="ECO:0007669"/>
    <property type="project" value="TreeGrafter"/>
</dbReference>